<dbReference type="EMBL" id="CP012333">
    <property type="protein sequence ID" value="AKV00252.1"/>
    <property type="molecule type" value="Genomic_DNA"/>
</dbReference>
<evidence type="ECO:0000256" key="1">
    <source>
        <dbReference type="SAM" id="MobiDB-lite"/>
    </source>
</evidence>
<sequence length="354" mass="38393">MLGLTGALTVGKTALAASRFELTWNAAGVERGERGERGCIAEEELKRAMSTRLGRDPFVPPGQGEIVVDGRELPGVPGHLRARITQRDPEGRVLGTRDLEAKNCEELRRSVTFVVFLIVDPEAALGGSTRSAGPPDAKSDEPAPPSTEETPLQARKERPAADKHDQRPPATVVRRRRPELAAVPPPLEVDLGLALVASNGLLPKSDLGPALVLGVMPSTLPLRFEWRGVYRIPVGRVAGYDFRAVEQQWRGCYVRRAFGSIFGTACAGATWMAILPDARGLAKGDQAPKVIFSPILALGPSLEIGETRLFADLSLALPRQRYAFSYRDDGRTTPLHEVSRIVWSLGIGATRSFR</sequence>
<dbReference type="STRING" id="1391654.AKJ09_06915"/>
<accession>A0A0K1Q3P4</accession>
<feature type="compositionally biased region" description="Basic and acidic residues" evidence="1">
    <location>
        <begin position="154"/>
        <end position="167"/>
    </location>
</feature>
<protein>
    <submittedName>
        <fullName evidence="2">Uncharacterized protein</fullName>
    </submittedName>
</protein>
<reference evidence="2 3" key="1">
    <citation type="submission" date="2015-08" db="EMBL/GenBank/DDBJ databases">
        <authorList>
            <person name="Babu N.S."/>
            <person name="Beckwith C.J."/>
            <person name="Beseler K.G."/>
            <person name="Brison A."/>
            <person name="Carone J.V."/>
            <person name="Caskin T.P."/>
            <person name="Diamond M."/>
            <person name="Durham M.E."/>
            <person name="Foxe J.M."/>
            <person name="Go M."/>
            <person name="Henderson B.A."/>
            <person name="Jones I.B."/>
            <person name="McGettigan J.A."/>
            <person name="Micheletti S.J."/>
            <person name="Nasrallah M.E."/>
            <person name="Ortiz D."/>
            <person name="Piller C.R."/>
            <person name="Privatt S.R."/>
            <person name="Schneider S.L."/>
            <person name="Sharp S."/>
            <person name="Smith T.C."/>
            <person name="Stanton J.D."/>
            <person name="Ullery H.E."/>
            <person name="Wilson R.J."/>
            <person name="Serrano M.G."/>
            <person name="Buck G."/>
            <person name="Lee V."/>
            <person name="Wang Y."/>
            <person name="Carvalho R."/>
            <person name="Voegtly L."/>
            <person name="Shi R."/>
            <person name="Duckworth R."/>
            <person name="Johnson A."/>
            <person name="Loviza R."/>
            <person name="Walstead R."/>
            <person name="Shah Z."/>
            <person name="Kiflezghi M."/>
            <person name="Wade K."/>
            <person name="Ball S.L."/>
            <person name="Bradley K.W."/>
            <person name="Asai D.J."/>
            <person name="Bowman C.A."/>
            <person name="Russell D.A."/>
            <person name="Pope W.H."/>
            <person name="Jacobs-Sera D."/>
            <person name="Hendrix R.W."/>
            <person name="Hatfull G.F."/>
        </authorList>
    </citation>
    <scope>NUCLEOTIDE SEQUENCE [LARGE SCALE GENOMIC DNA]</scope>
    <source>
        <strain evidence="2 3">DSM 27648</strain>
    </source>
</reference>
<proteinExistence type="predicted"/>
<evidence type="ECO:0000313" key="2">
    <source>
        <dbReference type="EMBL" id="AKV00252.1"/>
    </source>
</evidence>
<feature type="region of interest" description="Disordered" evidence="1">
    <location>
        <begin position="125"/>
        <end position="179"/>
    </location>
</feature>
<organism evidence="2 3">
    <name type="scientific">Labilithrix luteola</name>
    <dbReference type="NCBI Taxonomy" id="1391654"/>
    <lineage>
        <taxon>Bacteria</taxon>
        <taxon>Pseudomonadati</taxon>
        <taxon>Myxococcota</taxon>
        <taxon>Polyangia</taxon>
        <taxon>Polyangiales</taxon>
        <taxon>Labilitrichaceae</taxon>
        <taxon>Labilithrix</taxon>
    </lineage>
</organism>
<evidence type="ECO:0000313" key="3">
    <source>
        <dbReference type="Proteomes" id="UP000064967"/>
    </source>
</evidence>
<dbReference type="Proteomes" id="UP000064967">
    <property type="component" value="Chromosome"/>
</dbReference>
<dbReference type="AlphaFoldDB" id="A0A0K1Q3P4"/>
<keyword evidence="3" id="KW-1185">Reference proteome</keyword>
<name>A0A0K1Q3P4_9BACT</name>
<dbReference type="KEGG" id="llu:AKJ09_06915"/>
<gene>
    <name evidence="2" type="ORF">AKJ09_06915</name>
</gene>